<protein>
    <recommendedName>
        <fullName evidence="4">Histidine kinase</fullName>
    </recommendedName>
</protein>
<keyword evidence="3" id="KW-1185">Reference proteome</keyword>
<dbReference type="EMBL" id="CP051677">
    <property type="protein sequence ID" value="QJD79489.1"/>
    <property type="molecule type" value="Genomic_DNA"/>
</dbReference>
<dbReference type="KEGG" id="srho:HH216_14550"/>
<dbReference type="InterPro" id="IPR015943">
    <property type="entry name" value="WD40/YVTN_repeat-like_dom_sf"/>
</dbReference>
<evidence type="ECO:0008006" key="4">
    <source>
        <dbReference type="Google" id="ProtNLM"/>
    </source>
</evidence>
<dbReference type="AlphaFoldDB" id="A0A7L5DLZ0"/>
<dbReference type="Pfam" id="PF07494">
    <property type="entry name" value="Reg_prop"/>
    <property type="match status" value="4"/>
</dbReference>
<dbReference type="SUPFAM" id="SSF63829">
    <property type="entry name" value="Calcium-dependent phosphotriesterase"/>
    <property type="match status" value="2"/>
</dbReference>
<evidence type="ECO:0000313" key="3">
    <source>
        <dbReference type="Proteomes" id="UP000501128"/>
    </source>
</evidence>
<dbReference type="InterPro" id="IPR011110">
    <property type="entry name" value="Reg_prop"/>
</dbReference>
<dbReference type="Gene3D" id="2.130.10.10">
    <property type="entry name" value="YVTN repeat-like/Quinoprotein amine dehydrogenase"/>
    <property type="match status" value="2"/>
</dbReference>
<feature type="region of interest" description="Disordered" evidence="1">
    <location>
        <begin position="401"/>
        <end position="422"/>
    </location>
</feature>
<feature type="compositionally biased region" description="Low complexity" evidence="1">
    <location>
        <begin position="407"/>
        <end position="422"/>
    </location>
</feature>
<gene>
    <name evidence="2" type="ORF">HH216_14550</name>
</gene>
<accession>A0A7L5DLZ0</accession>
<dbReference type="RefSeq" id="WP_169551453.1">
    <property type="nucleotide sequence ID" value="NZ_CP051677.1"/>
</dbReference>
<sequence length="422" mass="47197">MIPHHRLITITLCMLVAVFAHGQHSLRQNSLRQPPPGQSPLGQSPLRFEHLSTAQGLSSNTIFSIYQDRDGFMWFGTGDGLNRYDGYTFTVYKPDPADPNNHMAHNNIWDMLESRSGEIWFVTPGGGLHRLDKRTGRVNFFRVERAGSGQVAAYDICYTLIEDRQGYLWIGSEGGLARFNPRTKQYRLYSVPVARGADGRVWSIQEDRFGTLWVGTATGLFTMNRQTGKFSPFYFGPDPAKPQPRIESMYLAADNSLWLAAFNDGLYQLRPGKKPSPGRDEALTTYAPTGRKYLPNREIMPKGLGENEHHDLMVGTLSGLVQLDPASGKTITYRPNPSIPGSLSHEVVWALLADRRGSFWIGSANGIDHYSTLTPRFEFYQPIPDHNATPRVENNITMLSADRRGRSGSTTPPMTTSGRYPA</sequence>
<evidence type="ECO:0000313" key="2">
    <source>
        <dbReference type="EMBL" id="QJD79489.1"/>
    </source>
</evidence>
<organism evidence="2 3">
    <name type="scientific">Spirosoma rhododendri</name>
    <dbReference type="NCBI Taxonomy" id="2728024"/>
    <lineage>
        <taxon>Bacteria</taxon>
        <taxon>Pseudomonadati</taxon>
        <taxon>Bacteroidota</taxon>
        <taxon>Cytophagia</taxon>
        <taxon>Cytophagales</taxon>
        <taxon>Cytophagaceae</taxon>
        <taxon>Spirosoma</taxon>
    </lineage>
</organism>
<proteinExistence type="predicted"/>
<reference evidence="2 3" key="1">
    <citation type="submission" date="2020-04" db="EMBL/GenBank/DDBJ databases">
        <title>Genome sequencing of novel species.</title>
        <authorList>
            <person name="Heo J."/>
            <person name="Kim S.-J."/>
            <person name="Kim J.-S."/>
            <person name="Hong S.-B."/>
            <person name="Kwon S.-W."/>
        </authorList>
    </citation>
    <scope>NUCLEOTIDE SEQUENCE [LARGE SCALE GENOMIC DNA]</scope>
    <source>
        <strain evidence="2 3">CJU-R4</strain>
    </source>
</reference>
<dbReference type="Proteomes" id="UP000501128">
    <property type="component" value="Chromosome"/>
</dbReference>
<evidence type="ECO:0000256" key="1">
    <source>
        <dbReference type="SAM" id="MobiDB-lite"/>
    </source>
</evidence>
<name>A0A7L5DLZ0_9BACT</name>